<dbReference type="Gene3D" id="3.40.50.300">
    <property type="entry name" value="P-loop containing nucleotide triphosphate hydrolases"/>
    <property type="match status" value="1"/>
</dbReference>
<accession>A0AAV0TAC3</accession>
<dbReference type="InterPro" id="IPR005135">
    <property type="entry name" value="Endo/exonuclease/phosphatase"/>
</dbReference>
<dbReference type="PROSITE" id="PS00211">
    <property type="entry name" value="ABC_TRANSPORTER_1"/>
    <property type="match status" value="1"/>
</dbReference>
<dbReference type="GO" id="GO:0006879">
    <property type="term" value="P:intracellular iron ion homeostasis"/>
    <property type="evidence" value="ECO:0007669"/>
    <property type="project" value="TreeGrafter"/>
</dbReference>
<evidence type="ECO:0000256" key="2">
    <source>
        <dbReference type="ARBA" id="ARBA00022448"/>
    </source>
</evidence>
<evidence type="ECO:0000256" key="1">
    <source>
        <dbReference type="ARBA" id="ARBA00004225"/>
    </source>
</evidence>
<evidence type="ECO:0000256" key="3">
    <source>
        <dbReference type="ARBA" id="ARBA00022741"/>
    </source>
</evidence>
<keyword evidence="5" id="KW-0732">Signal</keyword>
<dbReference type="PROSITE" id="PS50893">
    <property type="entry name" value="ABC_TRANSPORTER_2"/>
    <property type="match status" value="1"/>
</dbReference>
<evidence type="ECO:0000256" key="5">
    <source>
        <dbReference type="SAM" id="SignalP"/>
    </source>
</evidence>
<dbReference type="SUPFAM" id="SSF52540">
    <property type="entry name" value="P-loop containing nucleoside triphosphate hydrolases"/>
    <property type="match status" value="1"/>
</dbReference>
<keyword evidence="3" id="KW-0547">Nucleotide-binding</keyword>
<dbReference type="InterPro" id="IPR036691">
    <property type="entry name" value="Endo/exonu/phosph_ase_sf"/>
</dbReference>
<dbReference type="EMBL" id="CANTFM010000229">
    <property type="protein sequence ID" value="CAI5715700.1"/>
    <property type="molecule type" value="Genomic_DNA"/>
</dbReference>
<dbReference type="GO" id="GO:0016887">
    <property type="term" value="F:ATP hydrolysis activity"/>
    <property type="evidence" value="ECO:0007669"/>
    <property type="project" value="InterPro"/>
</dbReference>
<comment type="caution">
    <text evidence="7">The sequence shown here is derived from an EMBL/GenBank/DDBJ whole genome shotgun (WGS) entry which is preliminary data.</text>
</comment>
<dbReference type="AlphaFoldDB" id="A0AAV0TAC3"/>
<evidence type="ECO:0000259" key="6">
    <source>
        <dbReference type="PROSITE" id="PS50893"/>
    </source>
</evidence>
<gene>
    <name evidence="7" type="ORF">PDE001_LOCUS1373</name>
</gene>
<dbReference type="Pfam" id="PF00005">
    <property type="entry name" value="ABC_tran"/>
    <property type="match status" value="1"/>
</dbReference>
<protein>
    <recommendedName>
        <fullName evidence="6">ABC transporter domain-containing protein</fullName>
    </recommendedName>
</protein>
<dbReference type="SMART" id="SM00382">
    <property type="entry name" value="AAA"/>
    <property type="match status" value="1"/>
</dbReference>
<keyword evidence="2" id="KW-0813">Transport</keyword>
<feature type="chain" id="PRO_5043471583" description="ABC transporter domain-containing protein" evidence="5">
    <location>
        <begin position="24"/>
        <end position="532"/>
    </location>
</feature>
<name>A0AAV0TAC3_9STRA</name>
<evidence type="ECO:0000256" key="4">
    <source>
        <dbReference type="ARBA" id="ARBA00022840"/>
    </source>
</evidence>
<dbReference type="Proteomes" id="UP001162029">
    <property type="component" value="Unassembled WGS sequence"/>
</dbReference>
<dbReference type="PANTHER" id="PTHR24221">
    <property type="entry name" value="ATP-BINDING CASSETTE SUB-FAMILY B"/>
    <property type="match status" value="1"/>
</dbReference>
<organism evidence="7 8">
    <name type="scientific">Peronospora destructor</name>
    <dbReference type="NCBI Taxonomy" id="86335"/>
    <lineage>
        <taxon>Eukaryota</taxon>
        <taxon>Sar</taxon>
        <taxon>Stramenopiles</taxon>
        <taxon>Oomycota</taxon>
        <taxon>Peronosporomycetes</taxon>
        <taxon>Peronosporales</taxon>
        <taxon>Peronosporaceae</taxon>
        <taxon>Peronospora</taxon>
    </lineage>
</organism>
<proteinExistence type="predicted"/>
<dbReference type="GO" id="GO:0042626">
    <property type="term" value="F:ATPase-coupled transmembrane transporter activity"/>
    <property type="evidence" value="ECO:0007669"/>
    <property type="project" value="TreeGrafter"/>
</dbReference>
<dbReference type="Gene3D" id="3.60.10.10">
    <property type="entry name" value="Endonuclease/exonuclease/phosphatase"/>
    <property type="match status" value="1"/>
</dbReference>
<feature type="signal peptide" evidence="5">
    <location>
        <begin position="1"/>
        <end position="23"/>
    </location>
</feature>
<dbReference type="InterPro" id="IPR039421">
    <property type="entry name" value="Type_1_exporter"/>
</dbReference>
<comment type="subcellular location">
    <subcellularLocation>
        <location evidence="1">Mitochondrion membrane</location>
        <topology evidence="1">Multi-pass membrane protein</topology>
    </subcellularLocation>
</comment>
<dbReference type="Pfam" id="PF03372">
    <property type="entry name" value="Exo_endo_phos"/>
    <property type="match status" value="1"/>
</dbReference>
<dbReference type="InterPro" id="IPR003593">
    <property type="entry name" value="AAA+_ATPase"/>
</dbReference>
<dbReference type="InterPro" id="IPR017871">
    <property type="entry name" value="ABC_transporter-like_CS"/>
</dbReference>
<dbReference type="PANTHER" id="PTHR24221:SF402">
    <property type="entry name" value="IRON-SULFUR CLUSTERS TRANSPORTER ABCB7, MITOCHONDRIAL"/>
    <property type="match status" value="1"/>
</dbReference>
<dbReference type="SUPFAM" id="SSF56219">
    <property type="entry name" value="DNase I-like"/>
    <property type="match status" value="1"/>
</dbReference>
<keyword evidence="8" id="KW-1185">Reference proteome</keyword>
<dbReference type="GO" id="GO:0005743">
    <property type="term" value="C:mitochondrial inner membrane"/>
    <property type="evidence" value="ECO:0007669"/>
    <property type="project" value="TreeGrafter"/>
</dbReference>
<keyword evidence="4" id="KW-0067">ATP-binding</keyword>
<evidence type="ECO:0000313" key="7">
    <source>
        <dbReference type="EMBL" id="CAI5715700.1"/>
    </source>
</evidence>
<sequence>MRLAKVLAAGFACTLFNVSSCVADNEVGIMSFNVRTSVANDPCPSGCWDVRKERVKSLIEKYKPDIIGVQEPAPDQTAFFENVLGFVGTGNCSGECQYNERNSIFFLEAQWELLSSSTYALSDTPDTLPSNTWNLEYLRSAVLARLRNKNTSCVICMLNTHFDITRGQPQSAVMVAKLLSSLCQLNDIVIMTGDLNTGPSSLAVQYLLGQAPINGMFTPIPLYETLTAAGAGGDTWIGPSFGDQLVWNKIDYIFARRNDHTCLRSGMILADLFDGYSCSDHAQVLSKFCLGHCVIFYYSQFCDWTLGRAQSFSILRKTSFKVDAGKRVAIVGTSGSGKSTVLRLLYRFYDPRNGSILIDGKDIRQISLDELRQEIAIVPQDTVLFNDSIFYNINYGRLDATPEEVMNAARASQIHRSIETFPDGYNTRVGERGLELSGGEKQRVSIARAMLKDSPILLFDEATSALDSETESEIVRELASVGVNRTSLMIADLIDKGLDDFASKITIKIEYISSRGPHYSHVSSLVKVTLHR</sequence>
<evidence type="ECO:0000313" key="8">
    <source>
        <dbReference type="Proteomes" id="UP001162029"/>
    </source>
</evidence>
<dbReference type="GO" id="GO:0005524">
    <property type="term" value="F:ATP binding"/>
    <property type="evidence" value="ECO:0007669"/>
    <property type="project" value="UniProtKB-KW"/>
</dbReference>
<reference evidence="7" key="1">
    <citation type="submission" date="2022-12" db="EMBL/GenBank/DDBJ databases">
        <authorList>
            <person name="Webb A."/>
        </authorList>
    </citation>
    <scope>NUCLEOTIDE SEQUENCE</scope>
    <source>
        <strain evidence="7">Pd1</strain>
    </source>
</reference>
<feature type="domain" description="ABC transporter" evidence="6">
    <location>
        <begin position="299"/>
        <end position="531"/>
    </location>
</feature>
<dbReference type="InterPro" id="IPR027417">
    <property type="entry name" value="P-loop_NTPase"/>
</dbReference>
<dbReference type="InterPro" id="IPR003439">
    <property type="entry name" value="ABC_transporter-like_ATP-bd"/>
</dbReference>